<comment type="caution">
    <text evidence="5">The sequence shown here is derived from an EMBL/GenBank/DDBJ whole genome shotgun (WGS) entry which is preliminary data.</text>
</comment>
<evidence type="ECO:0000256" key="1">
    <source>
        <dbReference type="ARBA" id="ARBA00022884"/>
    </source>
</evidence>
<dbReference type="Pfam" id="PF01728">
    <property type="entry name" value="FtsJ"/>
    <property type="match status" value="1"/>
</dbReference>
<dbReference type="GO" id="GO:0008168">
    <property type="term" value="F:methyltransferase activity"/>
    <property type="evidence" value="ECO:0007669"/>
    <property type="project" value="UniProtKB-KW"/>
</dbReference>
<keyword evidence="6" id="KW-1185">Reference proteome</keyword>
<name>A0ABW1WZF0_9ACTN</name>
<dbReference type="RefSeq" id="WP_343885591.1">
    <property type="nucleotide sequence ID" value="NZ_BAAAKI010000009.1"/>
</dbReference>
<reference evidence="6" key="1">
    <citation type="journal article" date="2019" name="Int. J. Syst. Evol. Microbiol.">
        <title>The Global Catalogue of Microorganisms (GCM) 10K type strain sequencing project: providing services to taxonomists for standard genome sequencing and annotation.</title>
        <authorList>
            <consortium name="The Broad Institute Genomics Platform"/>
            <consortium name="The Broad Institute Genome Sequencing Center for Infectious Disease"/>
            <person name="Wu L."/>
            <person name="Ma J."/>
        </authorList>
    </citation>
    <scope>NUCLEOTIDE SEQUENCE [LARGE SCALE GENOMIC DNA]</scope>
    <source>
        <strain evidence="6">CGMCC 1.15277</strain>
    </source>
</reference>
<dbReference type="Pfam" id="PF01479">
    <property type="entry name" value="S4"/>
    <property type="match status" value="1"/>
</dbReference>
<dbReference type="SUPFAM" id="SSF55174">
    <property type="entry name" value="Alpha-L RNA-binding motif"/>
    <property type="match status" value="1"/>
</dbReference>
<dbReference type="InterPro" id="IPR002942">
    <property type="entry name" value="S4_RNA-bd"/>
</dbReference>
<dbReference type="Proteomes" id="UP001596266">
    <property type="component" value="Unassembled WGS sequence"/>
</dbReference>
<dbReference type="InterPro" id="IPR002877">
    <property type="entry name" value="RNA_MeTrfase_FtsJ_dom"/>
</dbReference>
<dbReference type="PROSITE" id="PS50889">
    <property type="entry name" value="S4"/>
    <property type="match status" value="1"/>
</dbReference>
<evidence type="ECO:0000313" key="5">
    <source>
        <dbReference type="EMBL" id="MFC6396623.1"/>
    </source>
</evidence>
<dbReference type="InterPro" id="IPR036986">
    <property type="entry name" value="S4_RNA-bd_sf"/>
</dbReference>
<dbReference type="SUPFAM" id="SSF53335">
    <property type="entry name" value="S-adenosyl-L-methionine-dependent methyltransferases"/>
    <property type="match status" value="1"/>
</dbReference>
<dbReference type="PANTHER" id="PTHR32319:SF0">
    <property type="entry name" value="BACTERIAL HEMOLYSIN-LIKE PROTEIN"/>
    <property type="match status" value="1"/>
</dbReference>
<accession>A0ABW1WZF0</accession>
<keyword evidence="1 3" id="KW-0694">RNA-binding</keyword>
<sequence length="254" mass="27459">MAESSSRLDLALVELGLARSRHLAQQLVQQGLVHIDGKPATKVSQQVFSHQQVSVEEHRPWVSRAAHKLIGALDELGWNTVPERVLDAGASTGGFTEVLLDRGAQRVYAVDVGHGQLVDELRADPHVTNLEGLNLRDLTLAHLDDEPVDLAVCDVSFISLKLLLEPLFSVLAPPAPGASAAHGKALLMVKPQFEVGRKRLDSRGVVRTQDDRDEAVAGVVDAARHLGWTAVFTAESQLPGPAGNLEYFVAFERA</sequence>
<dbReference type="CDD" id="cd02440">
    <property type="entry name" value="AdoMet_MTases"/>
    <property type="match status" value="1"/>
</dbReference>
<gene>
    <name evidence="5" type="ORF">ACFP57_06440</name>
</gene>
<dbReference type="SMART" id="SM00363">
    <property type="entry name" value="S4"/>
    <property type="match status" value="1"/>
</dbReference>
<dbReference type="Gene3D" id="3.10.290.10">
    <property type="entry name" value="RNA-binding S4 domain"/>
    <property type="match status" value="1"/>
</dbReference>
<comment type="similarity">
    <text evidence="2">Belongs to the TlyA family.</text>
</comment>
<dbReference type="InterPro" id="IPR004538">
    <property type="entry name" value="Hemolysin_A/TlyA"/>
</dbReference>
<organism evidence="5 6">
    <name type="scientific">Luteococcus sanguinis</name>
    <dbReference type="NCBI Taxonomy" id="174038"/>
    <lineage>
        <taxon>Bacteria</taxon>
        <taxon>Bacillati</taxon>
        <taxon>Actinomycetota</taxon>
        <taxon>Actinomycetes</taxon>
        <taxon>Propionibacteriales</taxon>
        <taxon>Propionibacteriaceae</taxon>
        <taxon>Luteococcus</taxon>
    </lineage>
</organism>
<dbReference type="InterPro" id="IPR029063">
    <property type="entry name" value="SAM-dependent_MTases_sf"/>
</dbReference>
<evidence type="ECO:0000313" key="6">
    <source>
        <dbReference type="Proteomes" id="UP001596266"/>
    </source>
</evidence>
<evidence type="ECO:0000256" key="3">
    <source>
        <dbReference type="PROSITE-ProRule" id="PRU00182"/>
    </source>
</evidence>
<keyword evidence="5" id="KW-0489">Methyltransferase</keyword>
<keyword evidence="5" id="KW-0808">Transferase</keyword>
<dbReference type="EMBL" id="JBHSUA010000013">
    <property type="protein sequence ID" value="MFC6396623.1"/>
    <property type="molecule type" value="Genomic_DNA"/>
</dbReference>
<dbReference type="GO" id="GO:0032259">
    <property type="term" value="P:methylation"/>
    <property type="evidence" value="ECO:0007669"/>
    <property type="project" value="UniProtKB-KW"/>
</dbReference>
<dbReference type="PANTHER" id="PTHR32319">
    <property type="entry name" value="BACTERIAL HEMOLYSIN-LIKE PROTEIN"/>
    <property type="match status" value="1"/>
</dbReference>
<dbReference type="PIRSF" id="PIRSF005578">
    <property type="entry name" value="TlyA"/>
    <property type="match status" value="1"/>
</dbReference>
<dbReference type="Gene3D" id="3.40.50.150">
    <property type="entry name" value="Vaccinia Virus protein VP39"/>
    <property type="match status" value="1"/>
</dbReference>
<protein>
    <submittedName>
        <fullName evidence="5">TlyA family RNA methyltransferase</fullName>
    </submittedName>
</protein>
<dbReference type="InterPro" id="IPR047048">
    <property type="entry name" value="TlyA"/>
</dbReference>
<dbReference type="CDD" id="cd00165">
    <property type="entry name" value="S4"/>
    <property type="match status" value="1"/>
</dbReference>
<feature type="domain" description="RNA-binding S4" evidence="4">
    <location>
        <begin position="6"/>
        <end position="67"/>
    </location>
</feature>
<proteinExistence type="inferred from homology"/>
<evidence type="ECO:0000256" key="2">
    <source>
        <dbReference type="ARBA" id="ARBA00029460"/>
    </source>
</evidence>
<evidence type="ECO:0000259" key="4">
    <source>
        <dbReference type="SMART" id="SM00363"/>
    </source>
</evidence>